<dbReference type="GO" id="GO:0005829">
    <property type="term" value="C:cytosol"/>
    <property type="evidence" value="ECO:0007669"/>
    <property type="project" value="TreeGrafter"/>
</dbReference>
<evidence type="ECO:0000256" key="5">
    <source>
        <dbReference type="ARBA" id="ARBA00022842"/>
    </source>
</evidence>
<dbReference type="Pfam" id="PF02879">
    <property type="entry name" value="PGM_PMM_II"/>
    <property type="match status" value="1"/>
</dbReference>
<dbReference type="Gene3D" id="3.40.120.10">
    <property type="entry name" value="Alpha-D-Glucose-1,6-Bisphosphate, subunit A, domain 3"/>
    <property type="match status" value="3"/>
</dbReference>
<dbReference type="Gene3D" id="3.30.310.50">
    <property type="entry name" value="Alpha-D-phosphohexomutase, C-terminal domain"/>
    <property type="match status" value="1"/>
</dbReference>
<keyword evidence="5 7" id="KW-0460">Magnesium</keyword>
<evidence type="ECO:0000256" key="6">
    <source>
        <dbReference type="ARBA" id="ARBA00023235"/>
    </source>
</evidence>
<evidence type="ECO:0000256" key="1">
    <source>
        <dbReference type="ARBA" id="ARBA00001946"/>
    </source>
</evidence>
<dbReference type="GO" id="GO:0006048">
    <property type="term" value="P:UDP-N-acetylglucosamine biosynthetic process"/>
    <property type="evidence" value="ECO:0007669"/>
    <property type="project" value="TreeGrafter"/>
</dbReference>
<gene>
    <name evidence="12" type="ORF">SAMN05421638_1378</name>
</gene>
<dbReference type="InterPro" id="IPR036900">
    <property type="entry name" value="A-D-PHexomutase_C_sf"/>
</dbReference>
<keyword evidence="4 7" id="KW-0479">Metal-binding</keyword>
<feature type="domain" description="Alpha-D-phosphohexomutase C-terminal" evidence="8">
    <location>
        <begin position="403"/>
        <end position="453"/>
    </location>
</feature>
<dbReference type="InterPro" id="IPR005844">
    <property type="entry name" value="A-D-PHexomutase_a/b/a-I"/>
</dbReference>
<dbReference type="Proteomes" id="UP000242560">
    <property type="component" value="Unassembled WGS sequence"/>
</dbReference>
<dbReference type="RefSeq" id="WP_089819675.1">
    <property type="nucleotide sequence ID" value="NZ_FORQ01000002.1"/>
</dbReference>
<dbReference type="PANTHER" id="PTHR42946">
    <property type="entry name" value="PHOSPHOHEXOSE MUTASE"/>
    <property type="match status" value="1"/>
</dbReference>
<dbReference type="InterPro" id="IPR005843">
    <property type="entry name" value="A-D-PHexomutase_C"/>
</dbReference>
<dbReference type="FunFam" id="3.40.120.10:FF:000020">
    <property type="entry name" value="Phosphoglucosamine mutase"/>
    <property type="match status" value="1"/>
</dbReference>
<dbReference type="EMBL" id="FORQ01000002">
    <property type="protein sequence ID" value="SFI89099.1"/>
    <property type="molecule type" value="Genomic_DNA"/>
</dbReference>
<dbReference type="SUPFAM" id="SSF55957">
    <property type="entry name" value="Phosphoglucomutase, C-terminal domain"/>
    <property type="match status" value="1"/>
</dbReference>
<evidence type="ECO:0000259" key="11">
    <source>
        <dbReference type="Pfam" id="PF02880"/>
    </source>
</evidence>
<feature type="domain" description="Alpha-D-phosphohexomutase alpha/beta/alpha" evidence="9">
    <location>
        <begin position="8"/>
        <end position="141"/>
    </location>
</feature>
<dbReference type="InterPro" id="IPR050060">
    <property type="entry name" value="Phosphoglucosamine_mutase"/>
</dbReference>
<dbReference type="GO" id="GO:0004615">
    <property type="term" value="F:phosphomannomutase activity"/>
    <property type="evidence" value="ECO:0007669"/>
    <property type="project" value="TreeGrafter"/>
</dbReference>
<dbReference type="PANTHER" id="PTHR42946:SF1">
    <property type="entry name" value="PHOSPHOGLUCOMUTASE (ALPHA-D-GLUCOSE-1,6-BISPHOSPHATE-DEPENDENT)"/>
    <property type="match status" value="1"/>
</dbReference>
<evidence type="ECO:0000259" key="10">
    <source>
        <dbReference type="Pfam" id="PF02879"/>
    </source>
</evidence>
<feature type="domain" description="Alpha-D-phosphohexomutase alpha/beta/alpha" evidence="10">
    <location>
        <begin position="173"/>
        <end position="263"/>
    </location>
</feature>
<dbReference type="NCBIfam" id="TIGR03990">
    <property type="entry name" value="Arch_GlmM"/>
    <property type="match status" value="1"/>
</dbReference>
<dbReference type="SUPFAM" id="SSF53738">
    <property type="entry name" value="Phosphoglucomutase, first 3 domains"/>
    <property type="match status" value="3"/>
</dbReference>
<evidence type="ECO:0000259" key="8">
    <source>
        <dbReference type="Pfam" id="PF00408"/>
    </source>
</evidence>
<reference evidence="13" key="1">
    <citation type="submission" date="2016-10" db="EMBL/GenBank/DDBJ databases">
        <authorList>
            <person name="Varghese N."/>
            <person name="Submissions S."/>
        </authorList>
    </citation>
    <scope>NUCLEOTIDE SEQUENCE [LARGE SCALE GENOMIC DNA]</scope>
    <source>
        <strain evidence="13">DSM 22251</strain>
    </source>
</reference>
<dbReference type="Pfam" id="PF02880">
    <property type="entry name" value="PGM_PMM_III"/>
    <property type="match status" value="1"/>
</dbReference>
<dbReference type="InterPro" id="IPR024086">
    <property type="entry name" value="GlmM_arc-type"/>
</dbReference>
<evidence type="ECO:0000259" key="9">
    <source>
        <dbReference type="Pfam" id="PF02878"/>
    </source>
</evidence>
<dbReference type="InterPro" id="IPR005846">
    <property type="entry name" value="A-D-PHexomutase_a/b/a-III"/>
</dbReference>
<dbReference type="GO" id="GO:0005975">
    <property type="term" value="P:carbohydrate metabolic process"/>
    <property type="evidence" value="ECO:0007669"/>
    <property type="project" value="InterPro"/>
</dbReference>
<dbReference type="InterPro" id="IPR005845">
    <property type="entry name" value="A-D-PHexomutase_a/b/a-II"/>
</dbReference>
<dbReference type="PROSITE" id="PS00710">
    <property type="entry name" value="PGM_PMM"/>
    <property type="match status" value="1"/>
</dbReference>
<evidence type="ECO:0000256" key="7">
    <source>
        <dbReference type="RuleBase" id="RU004326"/>
    </source>
</evidence>
<dbReference type="GO" id="GO:0009252">
    <property type="term" value="P:peptidoglycan biosynthetic process"/>
    <property type="evidence" value="ECO:0007669"/>
    <property type="project" value="TreeGrafter"/>
</dbReference>
<dbReference type="AlphaFoldDB" id="A0A1I3LWJ5"/>
<evidence type="ECO:0000313" key="12">
    <source>
        <dbReference type="EMBL" id="SFI89099.1"/>
    </source>
</evidence>
<comment type="similarity">
    <text evidence="2 7">Belongs to the phosphohexose mutase family.</text>
</comment>
<dbReference type="Pfam" id="PF00408">
    <property type="entry name" value="PGM_PMM_IV"/>
    <property type="match status" value="1"/>
</dbReference>
<keyword evidence="6" id="KW-0413">Isomerase</keyword>
<organism evidence="12 13">
    <name type="scientific">Kaistella treverensis</name>
    <dbReference type="NCBI Taxonomy" id="631455"/>
    <lineage>
        <taxon>Bacteria</taxon>
        <taxon>Pseudomonadati</taxon>
        <taxon>Bacteroidota</taxon>
        <taxon>Flavobacteriia</taxon>
        <taxon>Flavobacteriales</taxon>
        <taxon>Weeksellaceae</taxon>
        <taxon>Chryseobacterium group</taxon>
        <taxon>Kaistella</taxon>
    </lineage>
</organism>
<accession>A0A1I3LWJ5</accession>
<proteinExistence type="inferred from homology"/>
<dbReference type="GO" id="GO:0008966">
    <property type="term" value="F:phosphoglucosamine mutase activity"/>
    <property type="evidence" value="ECO:0007669"/>
    <property type="project" value="InterPro"/>
</dbReference>
<keyword evidence="3" id="KW-0597">Phosphoprotein</keyword>
<keyword evidence="13" id="KW-1185">Reference proteome</keyword>
<dbReference type="InterPro" id="IPR005841">
    <property type="entry name" value="Alpha-D-phosphohexomutase_SF"/>
</dbReference>
<dbReference type="PRINTS" id="PR00509">
    <property type="entry name" value="PGMPMM"/>
</dbReference>
<protein>
    <submittedName>
        <fullName evidence="12">Phosphomannomutase</fullName>
    </submittedName>
</protein>
<evidence type="ECO:0000256" key="3">
    <source>
        <dbReference type="ARBA" id="ARBA00022553"/>
    </source>
</evidence>
<dbReference type="GO" id="GO:0000287">
    <property type="term" value="F:magnesium ion binding"/>
    <property type="evidence" value="ECO:0007669"/>
    <property type="project" value="InterPro"/>
</dbReference>
<evidence type="ECO:0000256" key="2">
    <source>
        <dbReference type="ARBA" id="ARBA00010231"/>
    </source>
</evidence>
<feature type="domain" description="Alpha-D-phosphohexomutase alpha/beta/alpha" evidence="11">
    <location>
        <begin position="270"/>
        <end position="374"/>
    </location>
</feature>
<evidence type="ECO:0000256" key="4">
    <source>
        <dbReference type="ARBA" id="ARBA00022723"/>
    </source>
</evidence>
<dbReference type="InterPro" id="IPR016055">
    <property type="entry name" value="A-D-PHexomutase_a/b/a-I/II/III"/>
</dbReference>
<dbReference type="Pfam" id="PF02878">
    <property type="entry name" value="PGM_PMM_I"/>
    <property type="match status" value="1"/>
</dbReference>
<dbReference type="InterPro" id="IPR016066">
    <property type="entry name" value="A-D-PHexomutase_CS"/>
</dbReference>
<evidence type="ECO:0000313" key="13">
    <source>
        <dbReference type="Proteomes" id="UP000242560"/>
    </source>
</evidence>
<comment type="cofactor">
    <cofactor evidence="1">
        <name>Mg(2+)</name>
        <dbReference type="ChEBI" id="CHEBI:18420"/>
    </cofactor>
</comment>
<sequence>MSLIKSISGIRGTIGGKVDENLTPLDVVKFTSAFGTWLQKNKNKKDLTLVVGRDARISGAMVNSLVTATLQGLGINVIDLGLSTTPTVEVMVPELQADGGIILTASHNPKQWNALKLLNEKGEFISGENGTDVLALAESQDFDYAEVDDLGKYETRDDAFDIHIQKILDLPMVDAEAIKAKKFKVVVDAVNSTGGIAIPQLLEKLGCDVVKLYCEPNGHFPHNPEPLKEHLGDICELMKTEKADVGIVVDPDVDRLALVDENGELFGEEYTLVAVADYLLKNKKGVAISNLSSSRALRDVARNSGSEYFASAVGEVNVVTLMKEKNAVIGGEGNGGIIYPDLHYGRDSLVGVALFLTHLAKENKMVSELRATYPSYFMGKKKIELTPDIDVDSLLTKAKKEYQKEEISTVDGVKIDFENNWVHLRKSNTEPIIRIYTEAFSQEEADQLGDQMIAKIRSLI</sequence>
<name>A0A1I3LWJ5_9FLAO</name>